<keyword evidence="3 4" id="KW-0998">Cell outer membrane</keyword>
<name>A0A4R6N8Q8_9BURK</name>
<dbReference type="GO" id="GO:0051205">
    <property type="term" value="P:protein insertion into membrane"/>
    <property type="evidence" value="ECO:0007669"/>
    <property type="project" value="UniProtKB-UniRule"/>
</dbReference>
<comment type="similarity">
    <text evidence="4">Belongs to the BamB family.</text>
</comment>
<evidence type="ECO:0000313" key="6">
    <source>
        <dbReference type="EMBL" id="TDP11725.1"/>
    </source>
</evidence>
<comment type="caution">
    <text evidence="6">The sequence shown here is derived from an EMBL/GenBank/DDBJ whole genome shotgun (WGS) entry which is preliminary data.</text>
</comment>
<protein>
    <recommendedName>
        <fullName evidence="4">Outer membrane protein assembly factor BamB</fullName>
    </recommendedName>
</protein>
<comment type="subunit">
    <text evidence="4">Part of the Bam complex.</text>
</comment>
<dbReference type="PANTHER" id="PTHR34512">
    <property type="entry name" value="CELL SURFACE PROTEIN"/>
    <property type="match status" value="1"/>
</dbReference>
<evidence type="ECO:0000256" key="3">
    <source>
        <dbReference type="ARBA" id="ARBA00023237"/>
    </source>
</evidence>
<dbReference type="GO" id="GO:0043165">
    <property type="term" value="P:Gram-negative-bacterium-type cell outer membrane assembly"/>
    <property type="evidence" value="ECO:0007669"/>
    <property type="project" value="UniProtKB-UniRule"/>
</dbReference>
<keyword evidence="4" id="KW-0449">Lipoprotein</keyword>
<sequence length="380" mass="39450">MKARLNTLLRPAAAALVLAVLSGCSLFNSSSGPKPAALEAQVSSAGLRQVWQARVDGVQFPLSVAATASRSFVVAGSDGAVQALAADTGALLWRGEVGAKLAAGVGSDGRFAAVVTRNNELVVLDAGKPLWRKALNSTVSTAPLVAGERVFVLTVDRQVQAFDAADGRRLWDLRRPGDPLTLSQPGVIAAYKDTLVVGQGARLAGVDPLRGTLRWEANVATPRGTNEVERLADLVGPLARVGDTLCARAFQSAVGCVNAERGAAQWSRNTGGTRGVAADVRQVYGVDASDRITAWKIANGDIVWSAEQLTNRRLSAPLATARGLLVGDLEGYVHLLAADSGKTLARLPTDGSPVAAAPVQLDGVVLVATRNGGLFALRTD</sequence>
<organism evidence="6 7">
    <name type="scientific">Roseateles asaccharophilus</name>
    <dbReference type="NCBI Taxonomy" id="582607"/>
    <lineage>
        <taxon>Bacteria</taxon>
        <taxon>Pseudomonadati</taxon>
        <taxon>Pseudomonadota</taxon>
        <taxon>Betaproteobacteria</taxon>
        <taxon>Burkholderiales</taxon>
        <taxon>Sphaerotilaceae</taxon>
        <taxon>Roseateles</taxon>
    </lineage>
</organism>
<evidence type="ECO:0000259" key="5">
    <source>
        <dbReference type="Pfam" id="PF13360"/>
    </source>
</evidence>
<gene>
    <name evidence="4" type="primary">bamB</name>
    <name evidence="6" type="ORF">DFR39_102103</name>
</gene>
<evidence type="ECO:0000256" key="1">
    <source>
        <dbReference type="ARBA" id="ARBA00022729"/>
    </source>
</evidence>
<keyword evidence="7" id="KW-1185">Reference proteome</keyword>
<feature type="domain" description="Pyrrolo-quinoline quinone repeat" evidence="5">
    <location>
        <begin position="78"/>
        <end position="305"/>
    </location>
</feature>
<dbReference type="Gene3D" id="2.130.10.10">
    <property type="entry name" value="YVTN repeat-like/Quinoprotein amine dehydrogenase"/>
    <property type="match status" value="1"/>
</dbReference>
<dbReference type="SUPFAM" id="SSF50998">
    <property type="entry name" value="Quinoprotein alcohol dehydrogenase-like"/>
    <property type="match status" value="1"/>
</dbReference>
<dbReference type="Proteomes" id="UP000295357">
    <property type="component" value="Unassembled WGS sequence"/>
</dbReference>
<dbReference type="InterPro" id="IPR011047">
    <property type="entry name" value="Quinoprotein_ADH-like_sf"/>
</dbReference>
<dbReference type="NCBIfam" id="TIGR03300">
    <property type="entry name" value="assembly_YfgL"/>
    <property type="match status" value="1"/>
</dbReference>
<evidence type="ECO:0000256" key="4">
    <source>
        <dbReference type="HAMAP-Rule" id="MF_00923"/>
    </source>
</evidence>
<dbReference type="InterPro" id="IPR017687">
    <property type="entry name" value="BamB"/>
</dbReference>
<keyword evidence="2 4" id="KW-0472">Membrane</keyword>
<keyword evidence="1 4" id="KW-0732">Signal</keyword>
<dbReference type="HAMAP" id="MF_00923">
    <property type="entry name" value="OM_assembly_BamB"/>
    <property type="match status" value="1"/>
</dbReference>
<accession>A0A4R6N8Q8</accession>
<dbReference type="SMART" id="SM00564">
    <property type="entry name" value="PQQ"/>
    <property type="match status" value="4"/>
</dbReference>
<dbReference type="OrthoDB" id="5173551at2"/>
<proteinExistence type="inferred from homology"/>
<evidence type="ECO:0000256" key="2">
    <source>
        <dbReference type="ARBA" id="ARBA00023136"/>
    </source>
</evidence>
<dbReference type="EMBL" id="SNXE01000002">
    <property type="protein sequence ID" value="TDP11725.1"/>
    <property type="molecule type" value="Genomic_DNA"/>
</dbReference>
<dbReference type="RefSeq" id="WP_133602506.1">
    <property type="nucleotide sequence ID" value="NZ_JAUFPJ010000002.1"/>
</dbReference>
<reference evidence="6 7" key="1">
    <citation type="submission" date="2019-03" db="EMBL/GenBank/DDBJ databases">
        <title>Genomic Encyclopedia of Type Strains, Phase IV (KMG-IV): sequencing the most valuable type-strain genomes for metagenomic binning, comparative biology and taxonomic classification.</title>
        <authorList>
            <person name="Goeker M."/>
        </authorList>
    </citation>
    <scope>NUCLEOTIDE SEQUENCE [LARGE SCALE GENOMIC DNA]</scope>
    <source>
        <strain evidence="6 7">DSM 25082</strain>
    </source>
</reference>
<dbReference type="AlphaFoldDB" id="A0A4R6N8Q8"/>
<dbReference type="InterPro" id="IPR002372">
    <property type="entry name" value="PQQ_rpt_dom"/>
</dbReference>
<evidence type="ECO:0000313" key="7">
    <source>
        <dbReference type="Proteomes" id="UP000295357"/>
    </source>
</evidence>
<dbReference type="Pfam" id="PF13360">
    <property type="entry name" value="PQQ_2"/>
    <property type="match status" value="1"/>
</dbReference>
<dbReference type="PANTHER" id="PTHR34512:SF30">
    <property type="entry name" value="OUTER MEMBRANE PROTEIN ASSEMBLY FACTOR BAMB"/>
    <property type="match status" value="1"/>
</dbReference>
<comment type="subcellular location">
    <subcellularLocation>
        <location evidence="4">Cell outer membrane</location>
        <topology evidence="4">Lipid-anchor</topology>
    </subcellularLocation>
</comment>
<dbReference type="PROSITE" id="PS51257">
    <property type="entry name" value="PROKAR_LIPOPROTEIN"/>
    <property type="match status" value="1"/>
</dbReference>
<keyword evidence="4" id="KW-0564">Palmitate</keyword>
<dbReference type="InterPro" id="IPR018391">
    <property type="entry name" value="PQQ_b-propeller_rpt"/>
</dbReference>
<dbReference type="GO" id="GO:0009279">
    <property type="term" value="C:cell outer membrane"/>
    <property type="evidence" value="ECO:0007669"/>
    <property type="project" value="UniProtKB-SubCell"/>
</dbReference>
<comment type="function">
    <text evidence="4">Part of the outer membrane protein assembly complex, which is involved in assembly and insertion of beta-barrel proteins into the outer membrane.</text>
</comment>
<dbReference type="InterPro" id="IPR015943">
    <property type="entry name" value="WD40/YVTN_repeat-like_dom_sf"/>
</dbReference>